<feature type="compositionally biased region" description="Basic and acidic residues" evidence="3">
    <location>
        <begin position="34"/>
        <end position="51"/>
    </location>
</feature>
<gene>
    <name evidence="4" type="ORF">INT45_013917</name>
</gene>
<evidence type="ECO:0000256" key="1">
    <source>
        <dbReference type="ARBA" id="ARBA00022574"/>
    </source>
</evidence>
<evidence type="ECO:0000256" key="3">
    <source>
        <dbReference type="SAM" id="MobiDB-lite"/>
    </source>
</evidence>
<dbReference type="Gene3D" id="2.130.10.10">
    <property type="entry name" value="YVTN repeat-like/Quinoprotein amine dehydrogenase"/>
    <property type="match status" value="1"/>
</dbReference>
<dbReference type="GO" id="GO:0080008">
    <property type="term" value="C:Cul4-RING E3 ubiquitin ligase complex"/>
    <property type="evidence" value="ECO:0007669"/>
    <property type="project" value="TreeGrafter"/>
</dbReference>
<organism evidence="4 5">
    <name type="scientific">Circinella minor</name>
    <dbReference type="NCBI Taxonomy" id="1195481"/>
    <lineage>
        <taxon>Eukaryota</taxon>
        <taxon>Fungi</taxon>
        <taxon>Fungi incertae sedis</taxon>
        <taxon>Mucoromycota</taxon>
        <taxon>Mucoromycotina</taxon>
        <taxon>Mucoromycetes</taxon>
        <taxon>Mucorales</taxon>
        <taxon>Lichtheimiaceae</taxon>
        <taxon>Circinella</taxon>
    </lineage>
</organism>
<reference evidence="4 5" key="1">
    <citation type="submission" date="2020-12" db="EMBL/GenBank/DDBJ databases">
        <title>Metabolic potential, ecology and presence of endohyphal bacteria is reflected in genomic diversity of Mucoromycotina.</title>
        <authorList>
            <person name="Muszewska A."/>
            <person name="Okrasinska A."/>
            <person name="Steczkiewicz K."/>
            <person name="Drgas O."/>
            <person name="Orlowska M."/>
            <person name="Perlinska-Lenart U."/>
            <person name="Aleksandrzak-Piekarczyk T."/>
            <person name="Szatraj K."/>
            <person name="Zielenkiewicz U."/>
            <person name="Pilsyk S."/>
            <person name="Malc E."/>
            <person name="Mieczkowski P."/>
            <person name="Kruszewska J.S."/>
            <person name="Biernat P."/>
            <person name="Pawlowska J."/>
        </authorList>
    </citation>
    <scope>NUCLEOTIDE SEQUENCE [LARGE SCALE GENOMIC DNA]</scope>
    <source>
        <strain evidence="4 5">CBS 142.35</strain>
    </source>
</reference>
<dbReference type="InterPro" id="IPR052254">
    <property type="entry name" value="CUL4-DDB1_E3_ligase_receptor"/>
</dbReference>
<dbReference type="SUPFAM" id="SSF50978">
    <property type="entry name" value="WD40 repeat-like"/>
    <property type="match status" value="1"/>
</dbReference>
<evidence type="ECO:0000313" key="5">
    <source>
        <dbReference type="Proteomes" id="UP000646827"/>
    </source>
</evidence>
<name>A0A8H7RVL7_9FUNG</name>
<keyword evidence="5" id="KW-1185">Reference proteome</keyword>
<dbReference type="InterPro" id="IPR036322">
    <property type="entry name" value="WD40_repeat_dom_sf"/>
</dbReference>
<dbReference type="AlphaFoldDB" id="A0A8H7RVL7"/>
<evidence type="ECO:0000256" key="2">
    <source>
        <dbReference type="ARBA" id="ARBA00022737"/>
    </source>
</evidence>
<keyword evidence="1" id="KW-0853">WD repeat</keyword>
<dbReference type="EMBL" id="JAEPRB010000220">
    <property type="protein sequence ID" value="KAG2218609.1"/>
    <property type="molecule type" value="Genomic_DNA"/>
</dbReference>
<dbReference type="Proteomes" id="UP000646827">
    <property type="component" value="Unassembled WGS sequence"/>
</dbReference>
<protein>
    <submittedName>
        <fullName evidence="4">Uncharacterized protein</fullName>
    </submittedName>
</protein>
<evidence type="ECO:0000313" key="4">
    <source>
        <dbReference type="EMBL" id="KAG2218609.1"/>
    </source>
</evidence>
<comment type="caution">
    <text evidence="4">The sequence shown here is derived from an EMBL/GenBank/DDBJ whole genome shotgun (WGS) entry which is preliminary data.</text>
</comment>
<keyword evidence="2" id="KW-0677">Repeat</keyword>
<sequence>MQEIPGYYFDPVKNRYFKIMPSGPHSLAAIRKAQQEADRSTTNKNKNDITTRRQRSKLPPLPNTICDQNVIAYLRSRRICTKLSRRNLLNNDTISNTINNRMIASTAPATTKSRTNMNTTTLMGTRALYKNLRPTNQLNIPGSPLSRACSMDFHDGDAVICYPQGCPMRFKYQCDPFFAMWNTQFPAHVSADVTNIHLGRQLVRYRDDEYRRPVYGSTELCSEDSKATLWRVSMPSVAEMDQELATFLRDQHTNTITNENRNVPVVLDSSTNNSRDRRAITMDCTFSLKRNNFWTCSVNDIDNSLVVGCDTGAFMLTSTFNVLGRSTSRTAVLASSIIPERPGIAWLGCRDSEVKLFDPRMHSQQQLRFKHSRLAVSNLKALDAYRLLAVDVGESVAIWDIRYISSKNNNNNIYNKRCRPIQRLKGHVNTGGTRVAVDVDKKGHLLALAGNDHRVRLWSLADSHIQGEQSVPFWESKIFTSGNDEEGPVQAVKFIDDPPPMVKVWNKLPMMPKDRQNQAPGLVVAAPVNNMTNISSVSSRTISSGIHWFTI</sequence>
<dbReference type="OrthoDB" id="128867at2759"/>
<proteinExistence type="predicted"/>
<accession>A0A8H7RVL7</accession>
<feature type="region of interest" description="Disordered" evidence="3">
    <location>
        <begin position="34"/>
        <end position="61"/>
    </location>
</feature>
<dbReference type="PANTHER" id="PTHR44472:SF1">
    <property type="entry name" value="DDB1 AND CUL4 ASSOCIATED FACTOR 4"/>
    <property type="match status" value="1"/>
</dbReference>
<dbReference type="PANTHER" id="PTHR44472">
    <property type="entry name" value="DDB1- AND CUL4-ASSOCIATED FACTOR 4-RELATED"/>
    <property type="match status" value="1"/>
</dbReference>
<dbReference type="InterPro" id="IPR015943">
    <property type="entry name" value="WD40/YVTN_repeat-like_dom_sf"/>
</dbReference>